<gene>
    <name evidence="1" type="ORF">C9F09_26230</name>
</gene>
<evidence type="ECO:0000313" key="2">
    <source>
        <dbReference type="Proteomes" id="UP000298491"/>
    </source>
</evidence>
<comment type="caution">
    <text evidence="1">The sequence shown here is derived from an EMBL/GenBank/DDBJ whole genome shotgun (WGS) entry which is preliminary data.</text>
</comment>
<organism evidence="1 2">
    <name type="scientific">Salmonella enterica subsp. enterica serovar Wilhelmsburg</name>
    <dbReference type="NCBI Taxonomy" id="1960126"/>
    <lineage>
        <taxon>Bacteria</taxon>
        <taxon>Pseudomonadati</taxon>
        <taxon>Pseudomonadota</taxon>
        <taxon>Gammaproteobacteria</taxon>
        <taxon>Enterobacterales</taxon>
        <taxon>Enterobacteriaceae</taxon>
        <taxon>Salmonella</taxon>
    </lineage>
</organism>
<reference evidence="1 2" key="1">
    <citation type="submission" date="2018-03" db="EMBL/GenBank/DDBJ databases">
        <title>Non-Typhoidal Salmonella genome sequencing and assembly.</title>
        <authorList>
            <person name="Matchawe C."/>
        </authorList>
    </citation>
    <scope>NUCLEOTIDE SEQUENCE [LARGE SCALE GENOMIC DNA]</scope>
    <source>
        <strain evidence="1 2">35dea</strain>
    </source>
</reference>
<accession>A0A659PTQ5</accession>
<proteinExistence type="predicted"/>
<dbReference type="Proteomes" id="UP000298491">
    <property type="component" value="Unassembled WGS sequence"/>
</dbReference>
<evidence type="ECO:0000313" key="1">
    <source>
        <dbReference type="EMBL" id="TGC77004.1"/>
    </source>
</evidence>
<name>A0A659PTQ5_SALET</name>
<protein>
    <submittedName>
        <fullName evidence="1">LysR family transcriptional regulator</fullName>
    </submittedName>
</protein>
<feature type="non-terminal residue" evidence="1">
    <location>
        <position position="1"/>
    </location>
</feature>
<sequence length="27" mass="3246">HMAPKQRVLIDYYCHKATLPSQQSHHR</sequence>
<dbReference type="AlphaFoldDB" id="A0A659PTQ5"/>
<dbReference type="EMBL" id="PYKB01001511">
    <property type="protein sequence ID" value="TGC77004.1"/>
    <property type="molecule type" value="Genomic_DNA"/>
</dbReference>